<evidence type="ECO:0000256" key="8">
    <source>
        <dbReference type="RuleBase" id="RU363041"/>
    </source>
</evidence>
<keyword evidence="10" id="KW-1185">Reference proteome</keyword>
<feature type="transmembrane region" description="Helical" evidence="8">
    <location>
        <begin position="162"/>
        <end position="185"/>
    </location>
</feature>
<accession>A0A0N9MZ33</accession>
<evidence type="ECO:0000256" key="6">
    <source>
        <dbReference type="ARBA" id="ARBA00022989"/>
    </source>
</evidence>
<keyword evidence="3" id="KW-0813">Transport</keyword>
<dbReference type="Proteomes" id="UP000063789">
    <property type="component" value="Chromosome"/>
</dbReference>
<dbReference type="Pfam" id="PF01925">
    <property type="entry name" value="TauE"/>
    <property type="match status" value="1"/>
</dbReference>
<evidence type="ECO:0000256" key="1">
    <source>
        <dbReference type="ARBA" id="ARBA00004651"/>
    </source>
</evidence>
<evidence type="ECO:0000256" key="3">
    <source>
        <dbReference type="ARBA" id="ARBA00022448"/>
    </source>
</evidence>
<evidence type="ECO:0000256" key="7">
    <source>
        <dbReference type="ARBA" id="ARBA00023136"/>
    </source>
</evidence>
<evidence type="ECO:0000313" key="9">
    <source>
        <dbReference type="EMBL" id="ALG83304.1"/>
    </source>
</evidence>
<name>A0A0N9MZ33_9ACTN</name>
<feature type="transmembrane region" description="Helical" evidence="8">
    <location>
        <begin position="97"/>
        <end position="114"/>
    </location>
</feature>
<evidence type="ECO:0000256" key="4">
    <source>
        <dbReference type="ARBA" id="ARBA00022475"/>
    </source>
</evidence>
<keyword evidence="4 8" id="KW-1003">Cell membrane</keyword>
<protein>
    <recommendedName>
        <fullName evidence="8">Probable membrane transporter protein</fullName>
    </recommendedName>
</protein>
<feature type="transmembrane region" description="Helical" evidence="8">
    <location>
        <begin position="71"/>
        <end position="91"/>
    </location>
</feature>
<feature type="transmembrane region" description="Helical" evidence="8">
    <location>
        <begin position="222"/>
        <end position="239"/>
    </location>
</feature>
<comment type="similarity">
    <text evidence="2 8">Belongs to the 4-toluene sulfonate uptake permease (TSUP) (TC 2.A.102) family.</text>
</comment>
<dbReference type="GO" id="GO:0005886">
    <property type="term" value="C:plasma membrane"/>
    <property type="evidence" value="ECO:0007669"/>
    <property type="project" value="UniProtKB-SubCell"/>
</dbReference>
<dbReference type="AlphaFoldDB" id="A0A0N9MZ33"/>
<evidence type="ECO:0000256" key="2">
    <source>
        <dbReference type="ARBA" id="ARBA00009142"/>
    </source>
</evidence>
<comment type="subcellular location">
    <subcellularLocation>
        <location evidence="1 8">Cell membrane</location>
        <topology evidence="1 8">Multi-pass membrane protein</topology>
    </subcellularLocation>
</comment>
<dbReference type="PATRIC" id="fig|1136941.3.peg.153"/>
<organism evidence="9 10">
    <name type="scientific">Gordonia phthalatica</name>
    <dbReference type="NCBI Taxonomy" id="1136941"/>
    <lineage>
        <taxon>Bacteria</taxon>
        <taxon>Bacillati</taxon>
        <taxon>Actinomycetota</taxon>
        <taxon>Actinomycetes</taxon>
        <taxon>Mycobacteriales</taxon>
        <taxon>Gordoniaceae</taxon>
        <taxon>Gordonia</taxon>
    </lineage>
</organism>
<dbReference type="InterPro" id="IPR052017">
    <property type="entry name" value="TSUP"/>
</dbReference>
<dbReference type="EMBL" id="CP011853">
    <property type="protein sequence ID" value="ALG83304.1"/>
    <property type="molecule type" value="Genomic_DNA"/>
</dbReference>
<proteinExistence type="inferred from homology"/>
<feature type="transmembrane region" description="Helical" evidence="8">
    <location>
        <begin position="191"/>
        <end position="210"/>
    </location>
</feature>
<dbReference type="InterPro" id="IPR002781">
    <property type="entry name" value="TM_pro_TauE-like"/>
</dbReference>
<dbReference type="OrthoDB" id="3481722at2"/>
<dbReference type="KEGG" id="goq:ACH46_00750"/>
<evidence type="ECO:0000256" key="5">
    <source>
        <dbReference type="ARBA" id="ARBA00022692"/>
    </source>
</evidence>
<dbReference type="PANTHER" id="PTHR30269">
    <property type="entry name" value="TRANSMEMBRANE PROTEIN YFCA"/>
    <property type="match status" value="1"/>
</dbReference>
<reference evidence="10" key="1">
    <citation type="submission" date="2015-06" db="EMBL/GenBank/DDBJ databases">
        <title>Complete genome sequence and metabolic analysis of phthalate degradation pathway in Gordonia sp. QH-11.</title>
        <authorList>
            <person name="Jin D."/>
            <person name="Kong X."/>
            <person name="Bai Z."/>
        </authorList>
    </citation>
    <scope>NUCLEOTIDE SEQUENCE [LARGE SCALE GENOMIC DNA]</scope>
    <source>
        <strain evidence="10">QH-11</strain>
    </source>
</reference>
<gene>
    <name evidence="9" type="ORF">ACH46_00750</name>
</gene>
<evidence type="ECO:0000313" key="10">
    <source>
        <dbReference type="Proteomes" id="UP000063789"/>
    </source>
</evidence>
<dbReference type="STRING" id="1136941.ACH46_00750"/>
<keyword evidence="7 8" id="KW-0472">Membrane</keyword>
<feature type="transmembrane region" description="Helical" evidence="8">
    <location>
        <begin position="32"/>
        <end position="50"/>
    </location>
</feature>
<dbReference type="RefSeq" id="WP_062391251.1">
    <property type="nucleotide sequence ID" value="NZ_CP011853.1"/>
</dbReference>
<dbReference type="PANTHER" id="PTHR30269:SF37">
    <property type="entry name" value="MEMBRANE TRANSPORTER PROTEIN"/>
    <property type="match status" value="1"/>
</dbReference>
<reference evidence="9 10" key="2">
    <citation type="journal article" date="2017" name="Int. J. Syst. Evol. Microbiol.">
        <title>Gordonia phthalatica sp. nov., a di-n-butyl phthalate-degrading bacterium isolated from activated sludge.</title>
        <authorList>
            <person name="Jin D."/>
            <person name="Kong X."/>
            <person name="Jia M."/>
            <person name="Yu X."/>
            <person name="Wang X."/>
            <person name="Zhuang X."/>
            <person name="Deng Y."/>
            <person name="Bai Z."/>
        </authorList>
    </citation>
    <scope>NUCLEOTIDE SEQUENCE [LARGE SCALE GENOMIC DNA]</scope>
    <source>
        <strain evidence="9 10">QH-11</strain>
    </source>
</reference>
<sequence length="240" mass="24372">MSALVAGIGCVWFAAIVGGATGFGSALIGTPLMLLVGVDLPVAVAMNLAAGFVTRAAVAVQLRSAMVRKRVIQLCLGAVPGIFAGLALLSWLPMSGLRVFAGAATVVCGIWLALPTARAGRPGSVLTVATGVVGGFLTSTTSLGGPPPVLLMQWARVPSLTFIADLAGYFVVTTGLSLVVLVAGGKVPTDLPWWLIVGVLAAAMAGNAIGMRIARRLGQDRFRVLVIVFVVVAGIATLLT</sequence>
<keyword evidence="6 8" id="KW-1133">Transmembrane helix</keyword>
<keyword evidence="5 8" id="KW-0812">Transmembrane</keyword>